<gene>
    <name evidence="3" type="ORF">HNR55_001577</name>
</gene>
<comment type="caution">
    <text evidence="3">The sequence shown here is derived from an EMBL/GenBank/DDBJ whole genome shotgun (WGS) entry which is preliminary data.</text>
</comment>
<dbReference type="Pfam" id="PF26078">
    <property type="entry name" value="Baseplate_J_M"/>
    <property type="match status" value="1"/>
</dbReference>
<feature type="domain" description="Baseplate J-like central" evidence="2">
    <location>
        <begin position="195"/>
        <end position="284"/>
    </location>
</feature>
<organism evidence="3 4">
    <name type="scientific">Acetobacter lovaniensis</name>
    <dbReference type="NCBI Taxonomy" id="104100"/>
    <lineage>
        <taxon>Bacteria</taxon>
        <taxon>Pseudomonadati</taxon>
        <taxon>Pseudomonadota</taxon>
        <taxon>Alphaproteobacteria</taxon>
        <taxon>Acetobacterales</taxon>
        <taxon>Acetobacteraceae</taxon>
        <taxon>Acetobacter</taxon>
    </lineage>
</organism>
<evidence type="ECO:0000313" key="3">
    <source>
        <dbReference type="EMBL" id="MBB6456994.1"/>
    </source>
</evidence>
<feature type="domain" description="Baseplate protein J-like barrel" evidence="1">
    <location>
        <begin position="94"/>
        <end position="171"/>
    </location>
</feature>
<proteinExistence type="predicted"/>
<evidence type="ECO:0000259" key="2">
    <source>
        <dbReference type="Pfam" id="PF26078"/>
    </source>
</evidence>
<keyword evidence="4" id="KW-1185">Reference proteome</keyword>
<dbReference type="RefSeq" id="WP_166112826.1">
    <property type="nucleotide sequence ID" value="NZ_BAABDB010000040.1"/>
</dbReference>
<dbReference type="EMBL" id="JACHIE010000005">
    <property type="protein sequence ID" value="MBB6456994.1"/>
    <property type="molecule type" value="Genomic_DNA"/>
</dbReference>
<sequence>MPYARPTLTDLRQQALQDVLDGGIAGVSAVLRFSVLSVLCYALAGLTYLHYAYLDWISQQAVPWTATDEYLESWGALKGVTRKAPSAASGSVAFNVTGDGTIPAGTGIALAGGLMATTTADSTTSNSVATAPATCSVTGSAGNIPVGSLATLSSPVPGIQTVGQVSSAFGGGADLEEEEDFRSRVLLAWQGDGENGKKQDYIDWALAIPGVTRAWVNPLGFGAGTMVVYPMLDAANAASGGFPNGTNGASDSDTRYATATGDQLVIANALYQSQPVDALVIVCAPVAQPVDFTIVDLGTGNTVANQALIKAALTDMFLRLSAPGGTIHPNNWDEALSALNLSTFSVSEPTGPVTGANAAAMPMLGSITFES</sequence>
<protein>
    <submittedName>
        <fullName evidence="3">Putative phage protein gp47/JayE</fullName>
    </submittedName>
</protein>
<dbReference type="Pfam" id="PF04865">
    <property type="entry name" value="Baseplate_J"/>
    <property type="match status" value="1"/>
</dbReference>
<evidence type="ECO:0000259" key="1">
    <source>
        <dbReference type="Pfam" id="PF04865"/>
    </source>
</evidence>
<reference evidence="3 4" key="1">
    <citation type="submission" date="2020-08" db="EMBL/GenBank/DDBJ databases">
        <title>Genomic Encyclopedia of Type Strains, Phase IV (KMG-IV): sequencing the most valuable type-strain genomes for metagenomic binning, comparative biology and taxonomic classification.</title>
        <authorList>
            <person name="Goeker M."/>
        </authorList>
    </citation>
    <scope>NUCLEOTIDE SEQUENCE [LARGE SCALE GENOMIC DNA]</scope>
    <source>
        <strain evidence="3 4">DSM 4491</strain>
    </source>
</reference>
<dbReference type="InterPro" id="IPR058531">
    <property type="entry name" value="Baseplate_J_M"/>
</dbReference>
<dbReference type="PANTHER" id="PTHR37829:SF3">
    <property type="entry name" value="PROTEIN JAYE-RELATED"/>
    <property type="match status" value="1"/>
</dbReference>
<dbReference type="Proteomes" id="UP000578000">
    <property type="component" value="Unassembled WGS sequence"/>
</dbReference>
<name>A0A841QFG6_9PROT</name>
<dbReference type="InterPro" id="IPR052399">
    <property type="entry name" value="Phage_Baseplate_Assmbl_Protein"/>
</dbReference>
<dbReference type="InterPro" id="IPR006949">
    <property type="entry name" value="Barrel_Baseplate_J-like"/>
</dbReference>
<dbReference type="AlphaFoldDB" id="A0A841QFG6"/>
<accession>A0A841QFG6</accession>
<evidence type="ECO:0000313" key="4">
    <source>
        <dbReference type="Proteomes" id="UP000578000"/>
    </source>
</evidence>
<dbReference type="PANTHER" id="PTHR37829">
    <property type="entry name" value="PHAGE-LIKE ELEMENT PBSX PROTEIN XKDT"/>
    <property type="match status" value="1"/>
</dbReference>